<keyword evidence="7" id="KW-0547">Nucleotide-binding</keyword>
<keyword evidence="6 19" id="KW-0436">Ligase</keyword>
<feature type="binding site" evidence="15">
    <location>
        <position position="368"/>
    </location>
    <ligand>
        <name>L-serine</name>
        <dbReference type="ChEBI" id="CHEBI:33384"/>
    </ligand>
</feature>
<comment type="catalytic activity">
    <reaction evidence="12">
        <text>tRNA(Sec) + L-serine + ATP = L-seryl-tRNA(Sec) + AMP + diphosphate + H(+)</text>
        <dbReference type="Rhea" id="RHEA:42580"/>
        <dbReference type="Rhea" id="RHEA-COMP:9742"/>
        <dbReference type="Rhea" id="RHEA-COMP:10128"/>
        <dbReference type="ChEBI" id="CHEBI:15378"/>
        <dbReference type="ChEBI" id="CHEBI:30616"/>
        <dbReference type="ChEBI" id="CHEBI:33019"/>
        <dbReference type="ChEBI" id="CHEBI:33384"/>
        <dbReference type="ChEBI" id="CHEBI:78442"/>
        <dbReference type="ChEBI" id="CHEBI:78533"/>
        <dbReference type="ChEBI" id="CHEBI:456215"/>
        <dbReference type="EC" id="6.1.1.11"/>
    </reaction>
</comment>
<keyword evidence="17" id="KW-0175">Coiled coil</keyword>
<evidence type="ECO:0000256" key="7">
    <source>
        <dbReference type="ARBA" id="ARBA00022741"/>
    </source>
</evidence>
<accession>A0A2H0VJX5</accession>
<dbReference type="InterPro" id="IPR015866">
    <property type="entry name" value="Ser-tRNA-synth_1_N"/>
</dbReference>
<evidence type="ECO:0000256" key="9">
    <source>
        <dbReference type="ARBA" id="ARBA00022917"/>
    </source>
</evidence>
<dbReference type="SUPFAM" id="SSF46589">
    <property type="entry name" value="tRNA-binding arm"/>
    <property type="match status" value="1"/>
</dbReference>
<dbReference type="Gene3D" id="1.10.287.40">
    <property type="entry name" value="Serine-tRNA synthetase, tRNA binding domain"/>
    <property type="match status" value="1"/>
</dbReference>
<dbReference type="GO" id="GO:0004828">
    <property type="term" value="F:serine-tRNA ligase activity"/>
    <property type="evidence" value="ECO:0007669"/>
    <property type="project" value="UniProtKB-UniRule"/>
</dbReference>
<feature type="binding site" evidence="16">
    <location>
        <begin position="334"/>
        <end position="337"/>
    </location>
    <ligand>
        <name>ATP</name>
        <dbReference type="ChEBI" id="CHEBI:30616"/>
    </ligand>
</feature>
<feature type="binding site" evidence="16">
    <location>
        <begin position="263"/>
        <end position="266"/>
    </location>
    <ligand>
        <name>ATP</name>
        <dbReference type="ChEBI" id="CHEBI:30616"/>
    </ligand>
</feature>
<dbReference type="InterPro" id="IPR002314">
    <property type="entry name" value="aa-tRNA-synt_IIb"/>
</dbReference>
<dbReference type="InterPro" id="IPR010978">
    <property type="entry name" value="tRNA-bd_arm"/>
</dbReference>
<evidence type="ECO:0000256" key="14">
    <source>
        <dbReference type="NCBIfam" id="TIGR00414"/>
    </source>
</evidence>
<dbReference type="PROSITE" id="PS50862">
    <property type="entry name" value="AA_TRNA_LIGASE_II"/>
    <property type="match status" value="1"/>
</dbReference>
<evidence type="ECO:0000259" key="18">
    <source>
        <dbReference type="PROSITE" id="PS50862"/>
    </source>
</evidence>
<evidence type="ECO:0000256" key="4">
    <source>
        <dbReference type="ARBA" id="ARBA00012840"/>
    </source>
</evidence>
<dbReference type="GO" id="GO:0005737">
    <property type="term" value="C:cytoplasm"/>
    <property type="evidence" value="ECO:0007669"/>
    <property type="project" value="UniProtKB-SubCell"/>
</dbReference>
<evidence type="ECO:0000256" key="17">
    <source>
        <dbReference type="SAM" id="Coils"/>
    </source>
</evidence>
<sequence length="414" mass="46970">MLDPNFIRENKEVVAKGVQKRGGSQSLTEDFIKTDESWRNLITEVEGLRADKNKLGKDDREESKKLKERIKEIEDKLKDIENKRIEFLSKIPNVPEERAPVGKDEEENVAIREVGKPTKFSFDAKSYLDLAHNMIDIEKAAEVSGSRFAYIMGDLVLLEFALVRFVFDKLSKYGFVPVVPPTLIKSDVMRKMGKTKFIEEGDAFYVSEDDLYLVGTAEDTIGPLHMNQTLGKEDLPIRYVGFSSAFRREAGSYGKDAGGILRVHQFDKVEMFSFTEPTKSIEENDFLLERQEDIMKDLGLPYQVVHICTGDMGFTATNQFDIETWIPSEGRYRETHSCSNTTDYQARGLNIKFNPGDGEKTEYVHMLNATGLAIGRTLIAIIENYQTKDGNIMVPRALKKYVGKKEIKGLQASN</sequence>
<dbReference type="Pfam" id="PF02403">
    <property type="entry name" value="Seryl_tRNA_N"/>
    <property type="match status" value="1"/>
</dbReference>
<dbReference type="InterPro" id="IPR042103">
    <property type="entry name" value="SerRS_1_N_sf"/>
</dbReference>
<dbReference type="PANTHER" id="PTHR43697:SF1">
    <property type="entry name" value="SERINE--TRNA LIGASE"/>
    <property type="match status" value="1"/>
</dbReference>
<dbReference type="PRINTS" id="PR00981">
    <property type="entry name" value="TRNASYNTHSER"/>
</dbReference>
<feature type="binding site" evidence="16">
    <location>
        <begin position="247"/>
        <end position="249"/>
    </location>
    <ligand>
        <name>ATP</name>
        <dbReference type="ChEBI" id="CHEBI:30616"/>
    </ligand>
</feature>
<feature type="site" description="Important for serine binding" evidence="15">
    <location>
        <position position="370"/>
    </location>
</feature>
<dbReference type="PIRSF" id="PIRSF001529">
    <property type="entry name" value="Ser-tRNA-synth_IIa"/>
    <property type="match status" value="1"/>
</dbReference>
<dbReference type="InterPro" id="IPR006195">
    <property type="entry name" value="aa-tRNA-synth_II"/>
</dbReference>
<dbReference type="Proteomes" id="UP000230776">
    <property type="component" value="Unassembled WGS sequence"/>
</dbReference>
<feature type="binding site" evidence="15">
    <location>
        <position position="270"/>
    </location>
    <ligand>
        <name>L-serine</name>
        <dbReference type="ChEBI" id="CHEBI:33384"/>
    </ligand>
</feature>
<keyword evidence="10" id="KW-0030">Aminoacyl-tRNA synthetase</keyword>
<evidence type="ECO:0000313" key="20">
    <source>
        <dbReference type="Proteomes" id="UP000230776"/>
    </source>
</evidence>
<dbReference type="EMBL" id="PFAG01000007">
    <property type="protein sequence ID" value="PIR98620.1"/>
    <property type="molecule type" value="Genomic_DNA"/>
</dbReference>
<evidence type="ECO:0000256" key="1">
    <source>
        <dbReference type="ARBA" id="ARBA00004496"/>
    </source>
</evidence>
<gene>
    <name evidence="19" type="ORF">COT88_00515</name>
</gene>
<evidence type="ECO:0000256" key="3">
    <source>
        <dbReference type="ARBA" id="ARBA00010728"/>
    </source>
</evidence>
<evidence type="ECO:0000256" key="6">
    <source>
        <dbReference type="ARBA" id="ARBA00022598"/>
    </source>
</evidence>
<keyword evidence="9" id="KW-0648">Protein biosynthesis</keyword>
<dbReference type="GO" id="GO:0005524">
    <property type="term" value="F:ATP binding"/>
    <property type="evidence" value="ECO:0007669"/>
    <property type="project" value="UniProtKB-KW"/>
</dbReference>
<comment type="similarity">
    <text evidence="3">Belongs to the class-II aminoacyl-tRNA synthetase family. Type-1 seryl-tRNA synthetase subfamily.</text>
</comment>
<keyword evidence="8 16" id="KW-0067">ATP-binding</keyword>
<dbReference type="NCBIfam" id="TIGR00414">
    <property type="entry name" value="serS"/>
    <property type="match status" value="1"/>
</dbReference>
<dbReference type="InterPro" id="IPR002317">
    <property type="entry name" value="Ser-tRNA-ligase_type_1"/>
</dbReference>
<protein>
    <recommendedName>
        <fullName evidence="11 14">Serine--tRNA ligase</fullName>
        <ecNumber evidence="4 14">6.1.1.11</ecNumber>
    </recommendedName>
</protein>
<dbReference type="PANTHER" id="PTHR43697">
    <property type="entry name" value="SERYL-TRNA SYNTHETASE"/>
    <property type="match status" value="1"/>
</dbReference>
<evidence type="ECO:0000256" key="13">
    <source>
        <dbReference type="ARBA" id="ARBA00048823"/>
    </source>
</evidence>
<feature type="binding site" evidence="15">
    <location>
        <position position="247"/>
    </location>
    <ligand>
        <name>L-serine</name>
        <dbReference type="ChEBI" id="CHEBI:33384"/>
    </ligand>
</feature>
<evidence type="ECO:0000256" key="8">
    <source>
        <dbReference type="ARBA" id="ARBA00022840"/>
    </source>
</evidence>
<feature type="domain" description="Aminoacyl-transfer RNA synthetases class-II family profile" evidence="18">
    <location>
        <begin position="162"/>
        <end position="395"/>
    </location>
</feature>
<evidence type="ECO:0000256" key="2">
    <source>
        <dbReference type="ARBA" id="ARBA00005045"/>
    </source>
</evidence>
<dbReference type="Gene3D" id="3.30.930.10">
    <property type="entry name" value="Bira Bifunctional Protein, Domain 2"/>
    <property type="match status" value="1"/>
</dbReference>
<dbReference type="CDD" id="cd00770">
    <property type="entry name" value="SerRS_core"/>
    <property type="match status" value="1"/>
</dbReference>
<dbReference type="GO" id="GO:0006434">
    <property type="term" value="P:seryl-tRNA aminoacylation"/>
    <property type="evidence" value="ECO:0007669"/>
    <property type="project" value="UniProtKB-UniRule"/>
</dbReference>
<feature type="binding site" evidence="15">
    <location>
        <position position="216"/>
    </location>
    <ligand>
        <name>L-serine</name>
        <dbReference type="ChEBI" id="CHEBI:33384"/>
    </ligand>
</feature>
<reference evidence="20" key="1">
    <citation type="submission" date="2017-09" db="EMBL/GenBank/DDBJ databases">
        <title>Depth-based differentiation of microbial function through sediment-hosted aquifers and enrichment of novel symbionts in the deep terrestrial subsurface.</title>
        <authorList>
            <person name="Probst A.J."/>
            <person name="Ladd B."/>
            <person name="Jarett J.K."/>
            <person name="Geller-Mcgrath D.E."/>
            <person name="Sieber C.M.K."/>
            <person name="Emerson J.B."/>
            <person name="Anantharaman K."/>
            <person name="Thomas B.C."/>
            <person name="Malmstrom R."/>
            <person name="Stieglmeier M."/>
            <person name="Klingl A."/>
            <person name="Woyke T."/>
            <person name="Ryan C.M."/>
            <person name="Banfield J.F."/>
        </authorList>
    </citation>
    <scope>NUCLEOTIDE SEQUENCE [LARGE SCALE GENOMIC DNA]</scope>
</reference>
<evidence type="ECO:0000313" key="19">
    <source>
        <dbReference type="EMBL" id="PIR98620.1"/>
    </source>
</evidence>
<keyword evidence="5" id="KW-0963">Cytoplasm</keyword>
<dbReference type="AlphaFoldDB" id="A0A2H0VJX5"/>
<evidence type="ECO:0000256" key="10">
    <source>
        <dbReference type="ARBA" id="ARBA00023146"/>
    </source>
</evidence>
<comment type="catalytic activity">
    <reaction evidence="13">
        <text>tRNA(Ser) + L-serine + ATP = L-seryl-tRNA(Ser) + AMP + diphosphate + H(+)</text>
        <dbReference type="Rhea" id="RHEA:12292"/>
        <dbReference type="Rhea" id="RHEA-COMP:9669"/>
        <dbReference type="Rhea" id="RHEA-COMP:9703"/>
        <dbReference type="ChEBI" id="CHEBI:15378"/>
        <dbReference type="ChEBI" id="CHEBI:30616"/>
        <dbReference type="ChEBI" id="CHEBI:33019"/>
        <dbReference type="ChEBI" id="CHEBI:33384"/>
        <dbReference type="ChEBI" id="CHEBI:78442"/>
        <dbReference type="ChEBI" id="CHEBI:78533"/>
        <dbReference type="ChEBI" id="CHEBI:456215"/>
        <dbReference type="EC" id="6.1.1.11"/>
    </reaction>
</comment>
<dbReference type="InterPro" id="IPR045864">
    <property type="entry name" value="aa-tRNA-synth_II/BPL/LPL"/>
</dbReference>
<comment type="subcellular location">
    <subcellularLocation>
        <location evidence="1">Cytoplasm</location>
    </subcellularLocation>
</comment>
<organism evidence="19 20">
    <name type="scientific">Candidatus Colwellbacteria bacterium CG10_big_fil_rev_8_21_14_0_10_41_28</name>
    <dbReference type="NCBI Taxonomy" id="1974539"/>
    <lineage>
        <taxon>Bacteria</taxon>
        <taxon>Candidatus Colwelliibacteriota</taxon>
    </lineage>
</organism>
<dbReference type="EC" id="6.1.1.11" evidence="4 14"/>
<evidence type="ECO:0000256" key="15">
    <source>
        <dbReference type="PIRSR" id="PIRSR001529-1"/>
    </source>
</evidence>
<dbReference type="InterPro" id="IPR033729">
    <property type="entry name" value="SerRS_core"/>
</dbReference>
<name>A0A2H0VJX5_9BACT</name>
<proteinExistence type="inferred from homology"/>
<dbReference type="Pfam" id="PF00587">
    <property type="entry name" value="tRNA-synt_2b"/>
    <property type="match status" value="1"/>
</dbReference>
<feature type="coiled-coil region" evidence="17">
    <location>
        <begin position="56"/>
        <end position="90"/>
    </location>
</feature>
<comment type="pathway">
    <text evidence="2">Aminoacyl-tRNA biosynthesis; selenocysteinyl-tRNA(Sec) biosynthesis; L-seryl-tRNA(Sec) from L-serine and tRNA(Sec): step 1/1.</text>
</comment>
<comment type="caution">
    <text evidence="19">The sequence shown here is derived from an EMBL/GenBank/DDBJ whole genome shotgun (WGS) entry which is preliminary data.</text>
</comment>
<evidence type="ECO:0000256" key="16">
    <source>
        <dbReference type="PIRSR" id="PIRSR001529-2"/>
    </source>
</evidence>
<evidence type="ECO:0000256" key="5">
    <source>
        <dbReference type="ARBA" id="ARBA00022490"/>
    </source>
</evidence>
<evidence type="ECO:0000256" key="11">
    <source>
        <dbReference type="ARBA" id="ARBA00039158"/>
    </source>
</evidence>
<dbReference type="SUPFAM" id="SSF55681">
    <property type="entry name" value="Class II aaRS and biotin synthetases"/>
    <property type="match status" value="1"/>
</dbReference>
<evidence type="ECO:0000256" key="12">
    <source>
        <dbReference type="ARBA" id="ARBA00047929"/>
    </source>
</evidence>